<name>A0ABT0AG40_9SPHN</name>
<accession>A0ABT0AG40</accession>
<keyword evidence="2" id="KW-0732">Signal</keyword>
<gene>
    <name evidence="3" type="ORF">MTR65_15810</name>
</gene>
<sequence length="202" mass="20606">MAFRSLSTLVALTALAATGLAACSPSGEMPEEATATDSALDPIPAPSPASSADGTAAGIATPPPLNATPASAPPTPPPAAAPPSGTSAREEGMTTRRIRFAPGTSSAIEEGSITGYDSVDYLLGVKAGQSLNISLATKHTATYFNLLEPGESVVAIFAGASAGDQYEGVAQKSGDYRIRVFMMRSAARREETASYRLETIVN</sequence>
<evidence type="ECO:0008006" key="5">
    <source>
        <dbReference type="Google" id="ProtNLM"/>
    </source>
</evidence>
<dbReference type="EMBL" id="JALHAT010000034">
    <property type="protein sequence ID" value="MCJ1962160.1"/>
    <property type="molecule type" value="Genomic_DNA"/>
</dbReference>
<feature type="chain" id="PRO_5045483819" description="DNA breaking-rejoining protein" evidence="2">
    <location>
        <begin position="17"/>
        <end position="202"/>
    </location>
</feature>
<feature type="compositionally biased region" description="Low complexity" evidence="1">
    <location>
        <begin position="37"/>
        <end position="53"/>
    </location>
</feature>
<evidence type="ECO:0000256" key="2">
    <source>
        <dbReference type="SAM" id="SignalP"/>
    </source>
</evidence>
<protein>
    <recommendedName>
        <fullName evidence="5">DNA breaking-rejoining protein</fullName>
    </recommendedName>
</protein>
<feature type="region of interest" description="Disordered" evidence="1">
    <location>
        <begin position="23"/>
        <end position="92"/>
    </location>
</feature>
<dbReference type="Proteomes" id="UP001162802">
    <property type="component" value="Unassembled WGS sequence"/>
</dbReference>
<evidence type="ECO:0000313" key="3">
    <source>
        <dbReference type="EMBL" id="MCJ1962160.1"/>
    </source>
</evidence>
<dbReference type="RefSeq" id="WP_243801883.1">
    <property type="nucleotide sequence ID" value="NZ_JALHAT010000034.1"/>
</dbReference>
<reference evidence="3" key="1">
    <citation type="submission" date="2022-03" db="EMBL/GenBank/DDBJ databases">
        <title>Identification of a novel bacterium isolated from mangrove sediments.</title>
        <authorList>
            <person name="Pan X."/>
        </authorList>
    </citation>
    <scope>NUCLEOTIDE SEQUENCE</scope>
    <source>
        <strain evidence="3">B2637</strain>
    </source>
</reference>
<comment type="caution">
    <text evidence="3">The sequence shown here is derived from an EMBL/GenBank/DDBJ whole genome shotgun (WGS) entry which is preliminary data.</text>
</comment>
<organism evidence="3 4">
    <name type="scientific">Novosphingobium mangrovi</name>
    <name type="common">ex Hu et al. 2023</name>
    <dbReference type="NCBI Taxonomy" id="2930094"/>
    <lineage>
        <taxon>Bacteria</taxon>
        <taxon>Pseudomonadati</taxon>
        <taxon>Pseudomonadota</taxon>
        <taxon>Alphaproteobacteria</taxon>
        <taxon>Sphingomonadales</taxon>
        <taxon>Sphingomonadaceae</taxon>
        <taxon>Novosphingobium</taxon>
    </lineage>
</organism>
<evidence type="ECO:0000313" key="4">
    <source>
        <dbReference type="Proteomes" id="UP001162802"/>
    </source>
</evidence>
<dbReference type="Gene3D" id="2.60.120.380">
    <property type="match status" value="1"/>
</dbReference>
<feature type="signal peptide" evidence="2">
    <location>
        <begin position="1"/>
        <end position="16"/>
    </location>
</feature>
<proteinExistence type="predicted"/>
<keyword evidence="4" id="KW-1185">Reference proteome</keyword>
<evidence type="ECO:0000256" key="1">
    <source>
        <dbReference type="SAM" id="MobiDB-lite"/>
    </source>
</evidence>
<feature type="compositionally biased region" description="Pro residues" evidence="1">
    <location>
        <begin position="61"/>
        <end position="81"/>
    </location>
</feature>
<dbReference type="PROSITE" id="PS51257">
    <property type="entry name" value="PROKAR_LIPOPROTEIN"/>
    <property type="match status" value="1"/>
</dbReference>